<protein>
    <submittedName>
        <fullName evidence="1">Uncharacterized protein</fullName>
    </submittedName>
</protein>
<comment type="caution">
    <text evidence="1">The sequence shown here is derived from an EMBL/GenBank/DDBJ whole genome shotgun (WGS) entry which is preliminary data.</text>
</comment>
<name>A0A3B0CC34_9FLAO</name>
<dbReference type="EMBL" id="RBCJ01000002">
    <property type="protein sequence ID" value="RKN81729.1"/>
    <property type="molecule type" value="Genomic_DNA"/>
</dbReference>
<keyword evidence="2" id="KW-1185">Reference proteome</keyword>
<gene>
    <name evidence="1" type="ORF">D7Z94_12595</name>
</gene>
<accession>A0A3B0CC34</accession>
<dbReference type="RefSeq" id="WP_120711882.1">
    <property type="nucleotide sequence ID" value="NZ_RBCJ01000002.1"/>
</dbReference>
<dbReference type="AlphaFoldDB" id="A0A3B0CC34"/>
<dbReference type="OrthoDB" id="1431622at2"/>
<evidence type="ECO:0000313" key="1">
    <source>
        <dbReference type="EMBL" id="RKN81729.1"/>
    </source>
</evidence>
<reference evidence="1 2" key="1">
    <citation type="submission" date="2018-10" db="EMBL/GenBank/DDBJ databases">
        <title>Ulvibacterium marinum gen. nov., sp. nov., a novel marine bacterium of the family Flavobacteriaceae, isolated from a culture of the green alga Ulva prolifera.</title>
        <authorList>
            <person name="Zhang Z."/>
        </authorList>
    </citation>
    <scope>NUCLEOTIDE SEQUENCE [LARGE SCALE GENOMIC DNA]</scope>
    <source>
        <strain evidence="1 2">CCMM003</strain>
    </source>
</reference>
<organism evidence="1 2">
    <name type="scientific">Ulvibacterium marinum</name>
    <dbReference type="NCBI Taxonomy" id="2419782"/>
    <lineage>
        <taxon>Bacteria</taxon>
        <taxon>Pseudomonadati</taxon>
        <taxon>Bacteroidota</taxon>
        <taxon>Flavobacteriia</taxon>
        <taxon>Flavobacteriales</taxon>
        <taxon>Flavobacteriaceae</taxon>
        <taxon>Ulvibacterium</taxon>
    </lineage>
</organism>
<proteinExistence type="predicted"/>
<evidence type="ECO:0000313" key="2">
    <source>
        <dbReference type="Proteomes" id="UP000276603"/>
    </source>
</evidence>
<sequence length="149" mass="17476">MKTGKTKVKSNPLKKNTKMEELHRASQQWKSMLRFIEDEMIFIDRLLNSYVFEPDTPNLFERLQNYLNRMKKSKSKKSRIERNILNHESDLGGILECKDGITDKEYCQSHNKLGFEVMGFVNEFQVLKSEIFNYAGGILKKRRPHSGTS</sequence>
<dbReference type="Proteomes" id="UP000276603">
    <property type="component" value="Unassembled WGS sequence"/>
</dbReference>